<dbReference type="Proteomes" id="UP001151760">
    <property type="component" value="Unassembled WGS sequence"/>
</dbReference>
<proteinExistence type="predicted"/>
<evidence type="ECO:0000256" key="1">
    <source>
        <dbReference type="SAM" id="MobiDB-lite"/>
    </source>
</evidence>
<keyword evidence="3" id="KW-1185">Reference proteome</keyword>
<accession>A0ABQ4WWQ9</accession>
<evidence type="ECO:0000313" key="3">
    <source>
        <dbReference type="Proteomes" id="UP001151760"/>
    </source>
</evidence>
<feature type="compositionally biased region" description="Polar residues" evidence="1">
    <location>
        <begin position="404"/>
        <end position="423"/>
    </location>
</feature>
<feature type="region of interest" description="Disordered" evidence="1">
    <location>
        <begin position="652"/>
        <end position="682"/>
    </location>
</feature>
<sequence>MLQTSLFKLKIASSNLIMGYIFVALTKQPSTYYSKHLRKLWYTSEADTASKPITFTLLQFDKPLSFDLDTFSSVIGLDRSDELVDIPPKETVKAGLATLGLVDEDHPSLSSSDLINSSLVKVKYFSPTWKKVARIKENPMSAILDIYLLSWNICYMEHLLQDIYKNDKLLSLKPFNITTNIFKPTWKNETALTSHMCKVADLSPEPIQSLIPPSGEVNADVTADKSSSGTFVPPVTQLKAPIAKRPRKKKMPSLTQPEVLKSSRIVKSSSTQATHLQPAEEFVVIVDATKVLDQNIMEEEDTGVRSLEEPTFEQIMDEVDKQSKAAQEEPESPYDTESEIKIVKSFKSSWFMHPEIDQTNDANITFMGSGPINMELDDTSSKLHSIPSDDLASLTRFETHDSANEGSNYATKEHSSGNLNATSDGDIALPNASAGLSALSDPLGHLQRKLTTISSKVDQLESCITKNVSKELKSYVPTLVSDALKETLPGLLADALKASFPSLIQESVQNIVQQSIGEQTSAFQAQAHQTLEEQLDSLIYKPMNKQFYAFNKLESQRFVYLEKELSKCIKTKLSKSVRERTSKDTEVQKINVQGEHSITQENTDTALVVHQLGKENSEFPNPTPLRSIILEHLLNPLEQKLSVEQFTNQLFGTTSSNFAPSPPREPTPPRDPSKGKGVSTEEPMKELIPYIEGGSDPNMLNMKPLVTPKGEKRAKMLDEYNKCIYEKADPLPITKMHYRVNSSHEATMRITRNHDPLNVMVYEKFKLKTLRFIEWLEVQTLASKTSSKSNDLLLQSLRAYFIRLIRFLILFF</sequence>
<comment type="caution">
    <text evidence="2">The sequence shown here is derived from an EMBL/GenBank/DDBJ whole genome shotgun (WGS) entry which is preliminary data.</text>
</comment>
<reference evidence="2" key="2">
    <citation type="submission" date="2022-01" db="EMBL/GenBank/DDBJ databases">
        <authorList>
            <person name="Yamashiro T."/>
            <person name="Shiraishi A."/>
            <person name="Satake H."/>
            <person name="Nakayama K."/>
        </authorList>
    </citation>
    <scope>NUCLEOTIDE SEQUENCE</scope>
</reference>
<organism evidence="2 3">
    <name type="scientific">Tanacetum coccineum</name>
    <dbReference type="NCBI Taxonomy" id="301880"/>
    <lineage>
        <taxon>Eukaryota</taxon>
        <taxon>Viridiplantae</taxon>
        <taxon>Streptophyta</taxon>
        <taxon>Embryophyta</taxon>
        <taxon>Tracheophyta</taxon>
        <taxon>Spermatophyta</taxon>
        <taxon>Magnoliopsida</taxon>
        <taxon>eudicotyledons</taxon>
        <taxon>Gunneridae</taxon>
        <taxon>Pentapetalae</taxon>
        <taxon>asterids</taxon>
        <taxon>campanulids</taxon>
        <taxon>Asterales</taxon>
        <taxon>Asteraceae</taxon>
        <taxon>Asteroideae</taxon>
        <taxon>Anthemideae</taxon>
        <taxon>Anthemidinae</taxon>
        <taxon>Tanacetum</taxon>
    </lineage>
</organism>
<reference evidence="2" key="1">
    <citation type="journal article" date="2022" name="Int. J. Mol. Sci.">
        <title>Draft Genome of Tanacetum Coccineum: Genomic Comparison of Closely Related Tanacetum-Family Plants.</title>
        <authorList>
            <person name="Yamashiro T."/>
            <person name="Shiraishi A."/>
            <person name="Nakayama K."/>
            <person name="Satake H."/>
        </authorList>
    </citation>
    <scope>NUCLEOTIDE SEQUENCE</scope>
</reference>
<feature type="region of interest" description="Disordered" evidence="1">
    <location>
        <begin position="402"/>
        <end position="424"/>
    </location>
</feature>
<name>A0ABQ4WWQ9_9ASTR</name>
<dbReference type="EMBL" id="BQNB010009000">
    <property type="protein sequence ID" value="GJS57349.1"/>
    <property type="molecule type" value="Genomic_DNA"/>
</dbReference>
<evidence type="ECO:0000313" key="2">
    <source>
        <dbReference type="EMBL" id="GJS57349.1"/>
    </source>
</evidence>
<protein>
    <submittedName>
        <fullName evidence="2">Uncharacterized protein</fullName>
    </submittedName>
</protein>
<gene>
    <name evidence="2" type="ORF">Tco_0652133</name>
</gene>